<name>A0A0D3DFD7_BRAOL</name>
<dbReference type="Gramene" id="Bo7g107850.1">
    <property type="protein sequence ID" value="Bo7g107850.1"/>
    <property type="gene ID" value="Bo7g107850"/>
</dbReference>
<keyword evidence="2" id="KW-1185">Reference proteome</keyword>
<organism evidence="1 2">
    <name type="scientific">Brassica oleracea var. oleracea</name>
    <dbReference type="NCBI Taxonomy" id="109376"/>
    <lineage>
        <taxon>Eukaryota</taxon>
        <taxon>Viridiplantae</taxon>
        <taxon>Streptophyta</taxon>
        <taxon>Embryophyta</taxon>
        <taxon>Tracheophyta</taxon>
        <taxon>Spermatophyta</taxon>
        <taxon>Magnoliopsida</taxon>
        <taxon>eudicotyledons</taxon>
        <taxon>Gunneridae</taxon>
        <taxon>Pentapetalae</taxon>
        <taxon>rosids</taxon>
        <taxon>malvids</taxon>
        <taxon>Brassicales</taxon>
        <taxon>Brassicaceae</taxon>
        <taxon>Brassiceae</taxon>
        <taxon>Brassica</taxon>
    </lineage>
</organism>
<dbReference type="AlphaFoldDB" id="A0A0D3DFD7"/>
<accession>A0A0D3DFD7</accession>
<reference evidence="1" key="2">
    <citation type="submission" date="2015-03" db="UniProtKB">
        <authorList>
            <consortium name="EnsemblPlants"/>
        </authorList>
    </citation>
    <scope>IDENTIFICATION</scope>
</reference>
<protein>
    <submittedName>
        <fullName evidence="1">Uncharacterized protein</fullName>
    </submittedName>
</protein>
<dbReference type="HOGENOM" id="CLU_1317064_0_0_1"/>
<dbReference type="EnsemblPlants" id="Bo7g107850.1">
    <property type="protein sequence ID" value="Bo7g107850.1"/>
    <property type="gene ID" value="Bo7g107850"/>
</dbReference>
<dbReference type="STRING" id="109376.A0A0D3DFD7"/>
<proteinExistence type="predicted"/>
<evidence type="ECO:0000313" key="1">
    <source>
        <dbReference type="EnsemblPlants" id="Bo7g107850.1"/>
    </source>
</evidence>
<dbReference type="Proteomes" id="UP000032141">
    <property type="component" value="Chromosome C7"/>
</dbReference>
<evidence type="ECO:0000313" key="2">
    <source>
        <dbReference type="Proteomes" id="UP000032141"/>
    </source>
</evidence>
<sequence>MGKFSDQELKNSPAPDIAVKYYTGSDLYLFGVSQSGSLLPPYEFQTSSAPNTRKASYRDDEAEHCKTMRACQTLGSLRYPPHSIIEDEDCSEESGCVVPEEAHCEERKLDGPSSPEDKLEAQVSNLDLVGQTVVLKEVDETDSTEYGCAYHGDKIVGGIQKLATGDASGSTGFLTIQFGVLLRQNSGNGFGARMSLEANEDEEKIRYEE</sequence>
<reference evidence="1 2" key="1">
    <citation type="journal article" date="2014" name="Genome Biol.">
        <title>Transcriptome and methylome profiling reveals relics of genome dominance in the mesopolyploid Brassica oleracea.</title>
        <authorList>
            <person name="Parkin I.A."/>
            <person name="Koh C."/>
            <person name="Tang H."/>
            <person name="Robinson S.J."/>
            <person name="Kagale S."/>
            <person name="Clarke W.E."/>
            <person name="Town C.D."/>
            <person name="Nixon J."/>
            <person name="Krishnakumar V."/>
            <person name="Bidwell S.L."/>
            <person name="Denoeud F."/>
            <person name="Belcram H."/>
            <person name="Links M.G."/>
            <person name="Just J."/>
            <person name="Clarke C."/>
            <person name="Bender T."/>
            <person name="Huebert T."/>
            <person name="Mason A.S."/>
            <person name="Pires J.C."/>
            <person name="Barker G."/>
            <person name="Moore J."/>
            <person name="Walley P.G."/>
            <person name="Manoli S."/>
            <person name="Batley J."/>
            <person name="Edwards D."/>
            <person name="Nelson M.N."/>
            <person name="Wang X."/>
            <person name="Paterson A.H."/>
            <person name="King G."/>
            <person name="Bancroft I."/>
            <person name="Chalhoub B."/>
            <person name="Sharpe A.G."/>
        </authorList>
    </citation>
    <scope>NUCLEOTIDE SEQUENCE</scope>
    <source>
        <strain evidence="1 2">cv. TO1000</strain>
    </source>
</reference>